<dbReference type="Proteomes" id="UP001652628">
    <property type="component" value="Chromosome 2"/>
</dbReference>
<dbReference type="GeneID" id="139354182"/>
<evidence type="ECO:0000313" key="4">
    <source>
        <dbReference type="RefSeq" id="XP_070854537.1"/>
    </source>
</evidence>
<keyword evidence="2" id="KW-1185">Reference proteome</keyword>
<accession>A0ABM4TX43</accession>
<proteinExistence type="predicted"/>
<sequence>MPSILGSLDTTVGLLLHGLLLSSMTSRANILSTSSSTTIWFPGRHGIRSILEDISSFNKRDRVFFPDRPLQTVFFKRELASGSASVLKVHTPQTALRSPTDIRGGPDPAAPSSSKNHKASFSHAEGTTKRSPYPCLLPTSLSFGMFCKNDPHT</sequence>
<evidence type="ECO:0000313" key="3">
    <source>
        <dbReference type="RefSeq" id="XP_070854536.1"/>
    </source>
</evidence>
<organism evidence="2 4">
    <name type="scientific">Drosophila suzukii</name>
    <name type="common">Spotted-wing drosophila fruit fly</name>
    <dbReference type="NCBI Taxonomy" id="28584"/>
    <lineage>
        <taxon>Eukaryota</taxon>
        <taxon>Metazoa</taxon>
        <taxon>Ecdysozoa</taxon>
        <taxon>Arthropoda</taxon>
        <taxon>Hexapoda</taxon>
        <taxon>Insecta</taxon>
        <taxon>Pterygota</taxon>
        <taxon>Neoptera</taxon>
        <taxon>Endopterygota</taxon>
        <taxon>Diptera</taxon>
        <taxon>Brachycera</taxon>
        <taxon>Muscomorpha</taxon>
        <taxon>Ephydroidea</taxon>
        <taxon>Drosophilidae</taxon>
        <taxon>Drosophila</taxon>
        <taxon>Sophophora</taxon>
    </lineage>
</organism>
<dbReference type="RefSeq" id="XP_070854537.1">
    <property type="nucleotide sequence ID" value="XM_070998436.1"/>
</dbReference>
<reference evidence="2 3" key="1">
    <citation type="submission" date="2025-05" db="UniProtKB">
        <authorList>
            <consortium name="RefSeq"/>
        </authorList>
    </citation>
    <scope>NUCLEOTIDE SEQUENCE [LARGE SCALE GENOMIC DNA]</scope>
</reference>
<feature type="region of interest" description="Disordered" evidence="1">
    <location>
        <begin position="90"/>
        <end position="129"/>
    </location>
</feature>
<gene>
    <name evidence="3 4" type="primary">LOC139354182</name>
</gene>
<evidence type="ECO:0000256" key="1">
    <source>
        <dbReference type="SAM" id="MobiDB-lite"/>
    </source>
</evidence>
<protein>
    <recommendedName>
        <fullName evidence="5">Secreted protein</fullName>
    </recommendedName>
</protein>
<evidence type="ECO:0008006" key="5">
    <source>
        <dbReference type="Google" id="ProtNLM"/>
    </source>
</evidence>
<evidence type="ECO:0000313" key="2">
    <source>
        <dbReference type="Proteomes" id="UP001652628"/>
    </source>
</evidence>
<name>A0ABM4TX43_DROSZ</name>
<dbReference type="RefSeq" id="XP_070854536.1">
    <property type="nucleotide sequence ID" value="XM_070998435.1"/>
</dbReference>